<accession>A0A0D0CCD9</accession>
<keyword evidence="3" id="KW-1185">Reference proteome</keyword>
<reference evidence="2 3" key="1">
    <citation type="submission" date="2014-04" db="EMBL/GenBank/DDBJ databases">
        <title>Evolutionary Origins and Diversification of the Mycorrhizal Mutualists.</title>
        <authorList>
            <consortium name="DOE Joint Genome Institute"/>
            <consortium name="Mycorrhizal Genomics Consortium"/>
            <person name="Kohler A."/>
            <person name="Kuo A."/>
            <person name="Nagy L.G."/>
            <person name="Floudas D."/>
            <person name="Copeland A."/>
            <person name="Barry K.W."/>
            <person name="Cichocki N."/>
            <person name="Veneault-Fourrey C."/>
            <person name="LaButti K."/>
            <person name="Lindquist E.A."/>
            <person name="Lipzen A."/>
            <person name="Lundell T."/>
            <person name="Morin E."/>
            <person name="Murat C."/>
            <person name="Riley R."/>
            <person name="Ohm R."/>
            <person name="Sun H."/>
            <person name="Tunlid A."/>
            <person name="Henrissat B."/>
            <person name="Grigoriev I.V."/>
            <person name="Hibbett D.S."/>
            <person name="Martin F."/>
        </authorList>
    </citation>
    <scope>NUCLEOTIDE SEQUENCE [LARGE SCALE GENOMIC DNA]</scope>
    <source>
        <strain evidence="2 3">FD-317 M1</strain>
    </source>
</reference>
<dbReference type="EMBL" id="KN834841">
    <property type="protein sequence ID" value="KIK52538.1"/>
    <property type="molecule type" value="Genomic_DNA"/>
</dbReference>
<evidence type="ECO:0000256" key="1">
    <source>
        <dbReference type="SAM" id="MobiDB-lite"/>
    </source>
</evidence>
<gene>
    <name evidence="2" type="ORF">GYMLUDRAFT_251141</name>
</gene>
<organism evidence="2 3">
    <name type="scientific">Collybiopsis luxurians FD-317 M1</name>
    <dbReference type="NCBI Taxonomy" id="944289"/>
    <lineage>
        <taxon>Eukaryota</taxon>
        <taxon>Fungi</taxon>
        <taxon>Dikarya</taxon>
        <taxon>Basidiomycota</taxon>
        <taxon>Agaricomycotina</taxon>
        <taxon>Agaricomycetes</taxon>
        <taxon>Agaricomycetidae</taxon>
        <taxon>Agaricales</taxon>
        <taxon>Marasmiineae</taxon>
        <taxon>Omphalotaceae</taxon>
        <taxon>Collybiopsis</taxon>
        <taxon>Collybiopsis luxurians</taxon>
    </lineage>
</organism>
<sequence length="253" mass="27846">MPTDLTQVPSISELLQAFQVNVSIQDLIHVTLNCQLVGTDNDSDIELPEELMEDAWSHPHALPTSSARHLPNVTEEPLSTPAPYPPCLPPHGPLYMPLPLTPLLKQLAEPLADESASNDAFQPCKKQLYQNRSFVKHVLPVEATPSELRSEGLPFASGGFIGVDCNFYGAKKKRGLDDLLEHDFKLIPFKKGQSVALQDNSGHLLAIRVGSPDDPTYLEDIEDMTQAILEKGKAAKWEAKEKKHKRGGFPTVA</sequence>
<dbReference type="Proteomes" id="UP000053593">
    <property type="component" value="Unassembled WGS sequence"/>
</dbReference>
<feature type="region of interest" description="Disordered" evidence="1">
    <location>
        <begin position="60"/>
        <end position="80"/>
    </location>
</feature>
<dbReference type="AlphaFoldDB" id="A0A0D0CCD9"/>
<evidence type="ECO:0000313" key="2">
    <source>
        <dbReference type="EMBL" id="KIK52538.1"/>
    </source>
</evidence>
<dbReference type="OrthoDB" id="3064165at2759"/>
<evidence type="ECO:0000313" key="3">
    <source>
        <dbReference type="Proteomes" id="UP000053593"/>
    </source>
</evidence>
<proteinExistence type="predicted"/>
<dbReference type="HOGENOM" id="CLU_1098613_0_0_1"/>
<protein>
    <submittedName>
        <fullName evidence="2">Uncharacterized protein</fullName>
    </submittedName>
</protein>
<name>A0A0D0CCD9_9AGAR</name>